<comment type="caution">
    <text evidence="6">The sequence shown here is derived from an EMBL/GenBank/DDBJ whole genome shotgun (WGS) entry which is preliminary data.</text>
</comment>
<dbReference type="InterPro" id="IPR009057">
    <property type="entry name" value="Homeodomain-like_sf"/>
</dbReference>
<sequence>MIAPGRPDATTSSSLEALALALETSGDVGLRERKKRARRESLIDATQRLVERDGIDSVTVEAICEAAGVSTRTFFNYFESKDDALLGHVPWPVSPVAAARFVEGGPSGDLLVDLEELLATVIEQQPAGHERFRRAIALVAHEPRLLARHMAWFESHRSEIHQLVEQRLGPAPSVDPETVASIAMLLVHATAQRWESTGADSDPRAHLAAVVAEVRALFAGDLR</sequence>
<keyword evidence="2 4" id="KW-0238">DNA-binding</keyword>
<dbReference type="GO" id="GO:0003700">
    <property type="term" value="F:DNA-binding transcription factor activity"/>
    <property type="evidence" value="ECO:0007669"/>
    <property type="project" value="TreeGrafter"/>
</dbReference>
<reference evidence="6 7" key="1">
    <citation type="submission" date="2019-07" db="EMBL/GenBank/DDBJ databases">
        <title>Whole genome shotgun sequence of Cellulomonas persica NBRC 101101.</title>
        <authorList>
            <person name="Hosoyama A."/>
            <person name="Uohara A."/>
            <person name="Ohji S."/>
            <person name="Ichikawa N."/>
        </authorList>
    </citation>
    <scope>NUCLEOTIDE SEQUENCE [LARGE SCALE GENOMIC DNA]</scope>
    <source>
        <strain evidence="6 7">NBRC 101101</strain>
    </source>
</reference>
<evidence type="ECO:0000256" key="4">
    <source>
        <dbReference type="PROSITE-ProRule" id="PRU00335"/>
    </source>
</evidence>
<dbReference type="Gene3D" id="1.10.10.60">
    <property type="entry name" value="Homeodomain-like"/>
    <property type="match status" value="1"/>
</dbReference>
<dbReference type="PANTHER" id="PTHR30055:SF238">
    <property type="entry name" value="MYCOFACTOCIN BIOSYNTHESIS TRANSCRIPTIONAL REGULATOR MFTR-RELATED"/>
    <property type="match status" value="1"/>
</dbReference>
<dbReference type="Proteomes" id="UP000321386">
    <property type="component" value="Unassembled WGS sequence"/>
</dbReference>
<keyword evidence="7" id="KW-1185">Reference proteome</keyword>
<evidence type="ECO:0000313" key="7">
    <source>
        <dbReference type="Proteomes" id="UP000321386"/>
    </source>
</evidence>
<dbReference type="SUPFAM" id="SSF46689">
    <property type="entry name" value="Homeodomain-like"/>
    <property type="match status" value="1"/>
</dbReference>
<dbReference type="InterPro" id="IPR023772">
    <property type="entry name" value="DNA-bd_HTH_TetR-type_CS"/>
</dbReference>
<keyword evidence="1" id="KW-0805">Transcription regulation</keyword>
<dbReference type="InterPro" id="IPR050109">
    <property type="entry name" value="HTH-type_TetR-like_transc_reg"/>
</dbReference>
<evidence type="ECO:0000256" key="2">
    <source>
        <dbReference type="ARBA" id="ARBA00023125"/>
    </source>
</evidence>
<dbReference type="InterPro" id="IPR001647">
    <property type="entry name" value="HTH_TetR"/>
</dbReference>
<dbReference type="PROSITE" id="PS01081">
    <property type="entry name" value="HTH_TETR_1"/>
    <property type="match status" value="1"/>
</dbReference>
<proteinExistence type="predicted"/>
<evidence type="ECO:0000256" key="1">
    <source>
        <dbReference type="ARBA" id="ARBA00023015"/>
    </source>
</evidence>
<keyword evidence="3" id="KW-0804">Transcription</keyword>
<dbReference type="PRINTS" id="PR00455">
    <property type="entry name" value="HTHTETR"/>
</dbReference>
<organism evidence="6 7">
    <name type="scientific">Cellulomonas persica</name>
    <dbReference type="NCBI Taxonomy" id="76861"/>
    <lineage>
        <taxon>Bacteria</taxon>
        <taxon>Bacillati</taxon>
        <taxon>Actinomycetota</taxon>
        <taxon>Actinomycetes</taxon>
        <taxon>Micrococcales</taxon>
        <taxon>Cellulomonadaceae</taxon>
        <taxon>Cellulomonas</taxon>
    </lineage>
</organism>
<accession>A0A510UNU9</accession>
<dbReference type="RefSeq" id="WP_146804642.1">
    <property type="nucleotide sequence ID" value="NZ_BJUA01000001.1"/>
</dbReference>
<dbReference type="OrthoDB" id="8688418at2"/>
<dbReference type="GO" id="GO:0000976">
    <property type="term" value="F:transcription cis-regulatory region binding"/>
    <property type="evidence" value="ECO:0007669"/>
    <property type="project" value="TreeGrafter"/>
</dbReference>
<evidence type="ECO:0000313" key="6">
    <source>
        <dbReference type="EMBL" id="GEK16314.1"/>
    </source>
</evidence>
<dbReference type="AlphaFoldDB" id="A0A510UNU9"/>
<dbReference type="PROSITE" id="PS50977">
    <property type="entry name" value="HTH_TETR_2"/>
    <property type="match status" value="1"/>
</dbReference>
<gene>
    <name evidence="6" type="ORF">CPE01_00470</name>
</gene>
<dbReference type="Pfam" id="PF00440">
    <property type="entry name" value="TetR_N"/>
    <property type="match status" value="1"/>
</dbReference>
<feature type="DNA-binding region" description="H-T-H motif" evidence="4">
    <location>
        <begin position="59"/>
        <end position="78"/>
    </location>
</feature>
<dbReference type="PANTHER" id="PTHR30055">
    <property type="entry name" value="HTH-TYPE TRANSCRIPTIONAL REGULATOR RUTR"/>
    <property type="match status" value="1"/>
</dbReference>
<evidence type="ECO:0000259" key="5">
    <source>
        <dbReference type="PROSITE" id="PS50977"/>
    </source>
</evidence>
<dbReference type="EMBL" id="BJUA01000001">
    <property type="protein sequence ID" value="GEK16314.1"/>
    <property type="molecule type" value="Genomic_DNA"/>
</dbReference>
<evidence type="ECO:0000256" key="3">
    <source>
        <dbReference type="ARBA" id="ARBA00023163"/>
    </source>
</evidence>
<protein>
    <submittedName>
        <fullName evidence="6">TetR family transcriptional regulator</fullName>
    </submittedName>
</protein>
<name>A0A510UNU9_9CELL</name>
<feature type="domain" description="HTH tetR-type" evidence="5">
    <location>
        <begin position="36"/>
        <end position="96"/>
    </location>
</feature>
<dbReference type="Gene3D" id="1.10.357.10">
    <property type="entry name" value="Tetracycline Repressor, domain 2"/>
    <property type="match status" value="1"/>
</dbReference>